<protein>
    <submittedName>
        <fullName evidence="5">Peptidoglycan-binding protein</fullName>
    </submittedName>
</protein>
<keyword evidence="6" id="KW-1185">Reference proteome</keyword>
<dbReference type="Gene3D" id="3.30.1330.60">
    <property type="entry name" value="OmpA-like domain"/>
    <property type="match status" value="1"/>
</dbReference>
<keyword evidence="3" id="KW-0812">Transmembrane</keyword>
<feature type="domain" description="OmpA-like" evidence="4">
    <location>
        <begin position="419"/>
        <end position="544"/>
    </location>
</feature>
<dbReference type="EMBL" id="QYUL01000001">
    <property type="protein sequence ID" value="RJF83686.1"/>
    <property type="molecule type" value="Genomic_DNA"/>
</dbReference>
<dbReference type="RefSeq" id="WP_119829326.1">
    <property type="nucleotide sequence ID" value="NZ_QYUL01000001.1"/>
</dbReference>
<comment type="caution">
    <text evidence="5">The sequence shown here is derived from an EMBL/GenBank/DDBJ whole genome shotgun (WGS) entry which is preliminary data.</text>
</comment>
<proteinExistence type="predicted"/>
<dbReference type="InterPro" id="IPR006665">
    <property type="entry name" value="OmpA-like"/>
</dbReference>
<feature type="coiled-coil region" evidence="2">
    <location>
        <begin position="104"/>
        <end position="229"/>
    </location>
</feature>
<name>A0A418W0Z3_9PROT</name>
<evidence type="ECO:0000259" key="4">
    <source>
        <dbReference type="PROSITE" id="PS51123"/>
    </source>
</evidence>
<evidence type="ECO:0000256" key="3">
    <source>
        <dbReference type="SAM" id="Phobius"/>
    </source>
</evidence>
<dbReference type="PANTHER" id="PTHR30329:SF21">
    <property type="entry name" value="LIPOPROTEIN YIAD-RELATED"/>
    <property type="match status" value="1"/>
</dbReference>
<gene>
    <name evidence="5" type="ORF">D3877_03300</name>
</gene>
<dbReference type="PANTHER" id="PTHR30329">
    <property type="entry name" value="STATOR ELEMENT OF FLAGELLAR MOTOR COMPLEX"/>
    <property type="match status" value="1"/>
</dbReference>
<dbReference type="Pfam" id="PF00691">
    <property type="entry name" value="OmpA"/>
    <property type="match status" value="1"/>
</dbReference>
<evidence type="ECO:0000313" key="5">
    <source>
        <dbReference type="EMBL" id="RJF83686.1"/>
    </source>
</evidence>
<dbReference type="OrthoDB" id="9815217at2"/>
<accession>A0A418W0Z3</accession>
<organism evidence="5 6">
    <name type="scientific">Azospirillum cavernae</name>
    <dbReference type="NCBI Taxonomy" id="2320860"/>
    <lineage>
        <taxon>Bacteria</taxon>
        <taxon>Pseudomonadati</taxon>
        <taxon>Pseudomonadota</taxon>
        <taxon>Alphaproteobacteria</taxon>
        <taxon>Rhodospirillales</taxon>
        <taxon>Azospirillaceae</taxon>
        <taxon>Azospirillum</taxon>
    </lineage>
</organism>
<keyword evidence="2" id="KW-0175">Coiled coil</keyword>
<dbReference type="PROSITE" id="PS51123">
    <property type="entry name" value="OMPA_2"/>
    <property type="match status" value="1"/>
</dbReference>
<dbReference type="NCBIfam" id="NF006543">
    <property type="entry name" value="PRK09039.1-2"/>
    <property type="match status" value="1"/>
</dbReference>
<keyword evidence="3" id="KW-1133">Transmembrane helix</keyword>
<keyword evidence="1 3" id="KW-0472">Membrane</keyword>
<sequence length="544" mass="60055">MASISRRNSHRDANAWPGWVDALSSLVMVVIFLLMVFVVAQFYLAATLTGRDEQLVALNRKVAEINDMLALERDANADLRVNIAQLSSELQSSVIRRDDMTLAMGKLQEDRDRAARTLDELQRAVRVDRESYELKLKEIISLQNDLKALREAREKLEGDLAAAAAIIRLAKEQQLSQTTELNASRDQAKTLESQLAAALAAAKLTDGQRQALMADLDKANDRAKSLDSRLLAALAAAKLADEQRQSLTTDLTATRERAKSLDSQLAAALAAAKLTETQRQALLAELGSLRDRSKALETQLATAAERTMLAQKDIDQRDIRVKDLLSALAGEQAEGGKSRQQVEALNQQLLALRDQLARVAAILDASEKTSTEQKVQIADLGSRLNQALAAKVQDLARYRSEFFGRVREALGNRPDVRVVGDRFVFQSELLFPSGSSNLEEGGKQRLAELAHTLIEVGKVIPSDINWVLRVDGHTDVRPVRLQFSSNWELSSARAISVVKYLIDQGIPAERLAATGFGEFQPLDPGVTDEAMARNRRIEIKLDQR</sequence>
<evidence type="ECO:0000256" key="2">
    <source>
        <dbReference type="SAM" id="Coils"/>
    </source>
</evidence>
<dbReference type="SUPFAM" id="SSF103088">
    <property type="entry name" value="OmpA-like"/>
    <property type="match status" value="1"/>
</dbReference>
<dbReference type="AlphaFoldDB" id="A0A418W0Z3"/>
<dbReference type="InterPro" id="IPR050330">
    <property type="entry name" value="Bact_OuterMem_StrucFunc"/>
</dbReference>
<evidence type="ECO:0000256" key="1">
    <source>
        <dbReference type="PROSITE-ProRule" id="PRU00473"/>
    </source>
</evidence>
<feature type="coiled-coil region" evidence="2">
    <location>
        <begin position="279"/>
        <end position="306"/>
    </location>
</feature>
<dbReference type="CDD" id="cd07185">
    <property type="entry name" value="OmpA_C-like"/>
    <property type="match status" value="1"/>
</dbReference>
<evidence type="ECO:0000313" key="6">
    <source>
        <dbReference type="Proteomes" id="UP000283458"/>
    </source>
</evidence>
<dbReference type="InterPro" id="IPR036737">
    <property type="entry name" value="OmpA-like_sf"/>
</dbReference>
<feature type="transmembrane region" description="Helical" evidence="3">
    <location>
        <begin position="20"/>
        <end position="44"/>
    </location>
</feature>
<reference evidence="5 6" key="1">
    <citation type="submission" date="2018-09" db="EMBL/GenBank/DDBJ databases">
        <authorList>
            <person name="Zhu H."/>
        </authorList>
    </citation>
    <scope>NUCLEOTIDE SEQUENCE [LARGE SCALE GENOMIC DNA]</scope>
    <source>
        <strain evidence="5 6">K2W22B-5</strain>
    </source>
</reference>
<dbReference type="GO" id="GO:0016020">
    <property type="term" value="C:membrane"/>
    <property type="evidence" value="ECO:0007669"/>
    <property type="project" value="UniProtKB-UniRule"/>
</dbReference>
<dbReference type="Proteomes" id="UP000283458">
    <property type="component" value="Unassembled WGS sequence"/>
</dbReference>